<feature type="compositionally biased region" description="Basic and acidic residues" evidence="7">
    <location>
        <begin position="190"/>
        <end position="202"/>
    </location>
</feature>
<dbReference type="GO" id="GO:0030132">
    <property type="term" value="C:clathrin coat of coated pit"/>
    <property type="evidence" value="ECO:0007669"/>
    <property type="project" value="InterPro"/>
</dbReference>
<keyword evidence="9" id="KW-1185">Reference proteome</keyword>
<comment type="similarity">
    <text evidence="2 6">Belongs to the clathrin light chain family.</text>
</comment>
<dbReference type="GO" id="GO:0030130">
    <property type="term" value="C:clathrin coat of trans-Golgi network vesicle"/>
    <property type="evidence" value="ECO:0007669"/>
    <property type="project" value="InterPro"/>
</dbReference>
<comment type="caution">
    <text evidence="8">The sequence shown here is derived from an EMBL/GenBank/DDBJ whole genome shotgun (WGS) entry which is preliminary data.</text>
</comment>
<evidence type="ECO:0000256" key="2">
    <source>
        <dbReference type="ARBA" id="ARBA00005263"/>
    </source>
</evidence>
<dbReference type="GO" id="GO:0030672">
    <property type="term" value="C:synaptic vesicle membrane"/>
    <property type="evidence" value="ECO:0007669"/>
    <property type="project" value="TreeGrafter"/>
</dbReference>
<dbReference type="PROSITE" id="PS00581">
    <property type="entry name" value="CLATHRIN_LIGHT_CHN_2"/>
    <property type="match status" value="1"/>
</dbReference>
<gene>
    <name evidence="8" type="ORF">BpHYR1_003819</name>
</gene>
<dbReference type="GO" id="GO:0006886">
    <property type="term" value="P:intracellular protein transport"/>
    <property type="evidence" value="ECO:0007669"/>
    <property type="project" value="InterPro"/>
</dbReference>
<dbReference type="OrthoDB" id="5512at2759"/>
<protein>
    <recommendedName>
        <fullName evidence="6">Clathrin light chain</fullName>
    </recommendedName>
</protein>
<sequence>MSDPFEAFESALKPNDTTGINNNAVDPAAEFLAQQQVEEAKIENNDFDAFGDFSSVPSSNPPSAVLSSGFEEDDPFGTTTSASVQNFEPEPTAEPDTESNEVPQQKSVRSSPDSDWIVVDKNARENSSDLYSAISTADKLINEPEKVKLWRDEQKKRLEVKDAEEEKKKNEWKEAAKKELDEWYKNRQDQLEKKHADNKTAESDLLTPEETEKGKEWEKLGKLCDFNPKNNKNNRDVSRFRSILLQLKQHPLIR</sequence>
<feature type="region of interest" description="Disordered" evidence="7">
    <location>
        <begin position="152"/>
        <end position="172"/>
    </location>
</feature>
<evidence type="ECO:0000256" key="1">
    <source>
        <dbReference type="ARBA" id="ARBA00004180"/>
    </source>
</evidence>
<evidence type="ECO:0000256" key="7">
    <source>
        <dbReference type="SAM" id="MobiDB-lite"/>
    </source>
</evidence>
<dbReference type="STRING" id="10195.A0A3M7RTS2"/>
<dbReference type="Proteomes" id="UP000276133">
    <property type="component" value="Unassembled WGS sequence"/>
</dbReference>
<feature type="region of interest" description="Disordered" evidence="7">
    <location>
        <begin position="190"/>
        <end position="215"/>
    </location>
</feature>
<dbReference type="GO" id="GO:0005198">
    <property type="term" value="F:structural molecule activity"/>
    <property type="evidence" value="ECO:0007669"/>
    <property type="project" value="InterPro"/>
</dbReference>
<dbReference type="PANTHER" id="PTHR10639:SF7">
    <property type="entry name" value="CLATHRIN LIGHT CHAIN"/>
    <property type="match status" value="1"/>
</dbReference>
<dbReference type="GO" id="GO:0072583">
    <property type="term" value="P:clathrin-dependent endocytosis"/>
    <property type="evidence" value="ECO:0007669"/>
    <property type="project" value="TreeGrafter"/>
</dbReference>
<proteinExistence type="inferred from homology"/>
<keyword evidence="4 6" id="KW-0168">Coated pit</keyword>
<dbReference type="EMBL" id="REGN01002685">
    <property type="protein sequence ID" value="RNA26717.1"/>
    <property type="molecule type" value="Genomic_DNA"/>
</dbReference>
<evidence type="ECO:0000256" key="4">
    <source>
        <dbReference type="ARBA" id="ARBA00023176"/>
    </source>
</evidence>
<feature type="region of interest" description="Disordered" evidence="7">
    <location>
        <begin position="39"/>
        <end position="122"/>
    </location>
</feature>
<dbReference type="GO" id="GO:0032050">
    <property type="term" value="F:clathrin heavy chain binding"/>
    <property type="evidence" value="ECO:0007669"/>
    <property type="project" value="TreeGrafter"/>
</dbReference>
<keyword evidence="3 6" id="KW-0472">Membrane</keyword>
<organism evidence="8 9">
    <name type="scientific">Brachionus plicatilis</name>
    <name type="common">Marine rotifer</name>
    <name type="synonym">Brachionus muelleri</name>
    <dbReference type="NCBI Taxonomy" id="10195"/>
    <lineage>
        <taxon>Eukaryota</taxon>
        <taxon>Metazoa</taxon>
        <taxon>Spiralia</taxon>
        <taxon>Gnathifera</taxon>
        <taxon>Rotifera</taxon>
        <taxon>Eurotatoria</taxon>
        <taxon>Monogononta</taxon>
        <taxon>Pseudotrocha</taxon>
        <taxon>Ploima</taxon>
        <taxon>Brachionidae</taxon>
        <taxon>Brachionus</taxon>
    </lineage>
</organism>
<dbReference type="AlphaFoldDB" id="A0A3M7RTS2"/>
<name>A0A3M7RTS2_BRAPC</name>
<dbReference type="PANTHER" id="PTHR10639">
    <property type="entry name" value="CLATHRIN LIGHT CHAIN"/>
    <property type="match status" value="1"/>
</dbReference>
<feature type="compositionally biased region" description="Polar residues" evidence="7">
    <location>
        <begin position="100"/>
        <end position="113"/>
    </location>
</feature>
<comment type="subcellular location">
    <subcellularLocation>
        <location evidence="1 6">Cytoplasmic vesicle membrane</location>
        <topology evidence="1 6">Peripheral membrane protein</topology>
        <orientation evidence="1 6">Cytoplasmic side</orientation>
    </subcellularLocation>
    <subcellularLocation>
        <location evidence="6">Membrane</location>
        <location evidence="6">Coated pit</location>
        <topology evidence="6">Peripheral membrane protein</topology>
        <orientation evidence="6">Cytoplasmic side</orientation>
    </subcellularLocation>
    <text evidence="6">Cytoplasmic face of coated pits and vesicles.</text>
</comment>
<feature type="region of interest" description="Disordered" evidence="7">
    <location>
        <begin position="1"/>
        <end position="26"/>
    </location>
</feature>
<evidence type="ECO:0000256" key="6">
    <source>
        <dbReference type="RuleBase" id="RU363137"/>
    </source>
</evidence>
<feature type="compositionally biased region" description="Low complexity" evidence="7">
    <location>
        <begin position="54"/>
        <end position="68"/>
    </location>
</feature>
<evidence type="ECO:0000313" key="9">
    <source>
        <dbReference type="Proteomes" id="UP000276133"/>
    </source>
</evidence>
<evidence type="ECO:0000313" key="8">
    <source>
        <dbReference type="EMBL" id="RNA26717.1"/>
    </source>
</evidence>
<comment type="function">
    <text evidence="6">Clathrin is the major protein of the polyhedral coat of coated pits and vesicles.</text>
</comment>
<accession>A0A3M7RTS2</accession>
<keyword evidence="5 6" id="KW-0968">Cytoplasmic vesicle</keyword>
<dbReference type="GO" id="GO:0099631">
    <property type="term" value="C:postsynaptic endocytic zone cytoplasmic component"/>
    <property type="evidence" value="ECO:0007669"/>
    <property type="project" value="TreeGrafter"/>
</dbReference>
<feature type="compositionally biased region" description="Polar residues" evidence="7">
    <location>
        <begin position="77"/>
        <end position="86"/>
    </location>
</feature>
<evidence type="ECO:0000256" key="5">
    <source>
        <dbReference type="ARBA" id="ARBA00023329"/>
    </source>
</evidence>
<feature type="compositionally biased region" description="Polar residues" evidence="7">
    <location>
        <begin position="15"/>
        <end position="24"/>
    </location>
</feature>
<dbReference type="InterPro" id="IPR000996">
    <property type="entry name" value="Clathrin_L-chain"/>
</dbReference>
<evidence type="ECO:0000256" key="3">
    <source>
        <dbReference type="ARBA" id="ARBA00023136"/>
    </source>
</evidence>
<reference evidence="8 9" key="1">
    <citation type="journal article" date="2018" name="Sci. Rep.">
        <title>Genomic signatures of local adaptation to the degree of environmental predictability in rotifers.</title>
        <authorList>
            <person name="Franch-Gras L."/>
            <person name="Hahn C."/>
            <person name="Garcia-Roger E.M."/>
            <person name="Carmona M.J."/>
            <person name="Serra M."/>
            <person name="Gomez A."/>
        </authorList>
    </citation>
    <scope>NUCLEOTIDE SEQUENCE [LARGE SCALE GENOMIC DNA]</scope>
    <source>
        <strain evidence="8">HYR1</strain>
    </source>
</reference>
<dbReference type="Pfam" id="PF01086">
    <property type="entry name" value="Clathrin_lg_ch"/>
    <property type="match status" value="1"/>
</dbReference>